<keyword evidence="2" id="KW-1185">Reference proteome</keyword>
<gene>
    <name evidence="1" type="ORF">UC8_36600</name>
</gene>
<sequence precursor="true">MESPLAVYNGSSGAEFPARLPLLRKPHSPRLS</sequence>
<protein>
    <submittedName>
        <fullName evidence="1">Uncharacterized protein</fullName>
    </submittedName>
</protein>
<organism evidence="1 2">
    <name type="scientific">Roseimaritima ulvae</name>
    <dbReference type="NCBI Taxonomy" id="980254"/>
    <lineage>
        <taxon>Bacteria</taxon>
        <taxon>Pseudomonadati</taxon>
        <taxon>Planctomycetota</taxon>
        <taxon>Planctomycetia</taxon>
        <taxon>Pirellulales</taxon>
        <taxon>Pirellulaceae</taxon>
        <taxon>Roseimaritima</taxon>
    </lineage>
</organism>
<dbReference type="EMBL" id="CP042914">
    <property type="protein sequence ID" value="QEG41634.1"/>
    <property type="molecule type" value="Genomic_DNA"/>
</dbReference>
<proteinExistence type="predicted"/>
<name>A0A5B9QRK3_9BACT</name>
<dbReference type="KEGG" id="rul:UC8_36600"/>
<dbReference type="AlphaFoldDB" id="A0A5B9QRK3"/>
<reference evidence="1 2" key="1">
    <citation type="submission" date="2019-08" db="EMBL/GenBank/DDBJ databases">
        <title>Deep-cultivation of Planctomycetes and their phenomic and genomic characterization uncovers novel biology.</title>
        <authorList>
            <person name="Wiegand S."/>
            <person name="Jogler M."/>
            <person name="Boedeker C."/>
            <person name="Pinto D."/>
            <person name="Vollmers J."/>
            <person name="Rivas-Marin E."/>
            <person name="Kohn T."/>
            <person name="Peeters S.H."/>
            <person name="Heuer A."/>
            <person name="Rast P."/>
            <person name="Oberbeckmann S."/>
            <person name="Bunk B."/>
            <person name="Jeske O."/>
            <person name="Meyerdierks A."/>
            <person name="Storesund J.E."/>
            <person name="Kallscheuer N."/>
            <person name="Luecker S."/>
            <person name="Lage O.M."/>
            <person name="Pohl T."/>
            <person name="Merkel B.J."/>
            <person name="Hornburger P."/>
            <person name="Mueller R.-W."/>
            <person name="Bruemmer F."/>
            <person name="Labrenz M."/>
            <person name="Spormann A.M."/>
            <person name="Op den Camp H."/>
            <person name="Overmann J."/>
            <person name="Amann R."/>
            <person name="Jetten M.S.M."/>
            <person name="Mascher T."/>
            <person name="Medema M.H."/>
            <person name="Devos D.P."/>
            <person name="Kaster A.-K."/>
            <person name="Ovreas L."/>
            <person name="Rohde M."/>
            <person name="Galperin M.Y."/>
            <person name="Jogler C."/>
        </authorList>
    </citation>
    <scope>NUCLEOTIDE SEQUENCE [LARGE SCALE GENOMIC DNA]</scope>
    <source>
        <strain evidence="1 2">UC8</strain>
    </source>
</reference>
<dbReference type="Proteomes" id="UP000325286">
    <property type="component" value="Chromosome"/>
</dbReference>
<evidence type="ECO:0000313" key="2">
    <source>
        <dbReference type="Proteomes" id="UP000325286"/>
    </source>
</evidence>
<accession>A0A5B9QRK3</accession>
<evidence type="ECO:0000313" key="1">
    <source>
        <dbReference type="EMBL" id="QEG41634.1"/>
    </source>
</evidence>